<gene>
    <name evidence="3" type="ORF">Ocin01_18299</name>
</gene>
<dbReference type="InterPro" id="IPR003100">
    <property type="entry name" value="PAZ_dom"/>
</dbReference>
<dbReference type="Gene3D" id="3.40.50.2300">
    <property type="match status" value="1"/>
</dbReference>
<proteinExistence type="predicted"/>
<dbReference type="Pfam" id="PF02170">
    <property type="entry name" value="PAZ"/>
    <property type="match status" value="1"/>
</dbReference>
<dbReference type="SMART" id="SM00950">
    <property type="entry name" value="Piwi"/>
    <property type="match status" value="1"/>
</dbReference>
<organism evidence="3 4">
    <name type="scientific">Orchesella cincta</name>
    <name type="common">Springtail</name>
    <name type="synonym">Podura cincta</name>
    <dbReference type="NCBI Taxonomy" id="48709"/>
    <lineage>
        <taxon>Eukaryota</taxon>
        <taxon>Metazoa</taxon>
        <taxon>Ecdysozoa</taxon>
        <taxon>Arthropoda</taxon>
        <taxon>Hexapoda</taxon>
        <taxon>Collembola</taxon>
        <taxon>Entomobryomorpha</taxon>
        <taxon>Entomobryoidea</taxon>
        <taxon>Orchesellidae</taxon>
        <taxon>Orchesellinae</taxon>
        <taxon>Orchesella</taxon>
    </lineage>
</organism>
<dbReference type="PROSITE" id="PS50822">
    <property type="entry name" value="PIWI"/>
    <property type="match status" value="1"/>
</dbReference>
<evidence type="ECO:0000313" key="4">
    <source>
        <dbReference type="Proteomes" id="UP000094527"/>
    </source>
</evidence>
<accession>A0A1D2M5Z2</accession>
<dbReference type="InterPro" id="IPR003165">
    <property type="entry name" value="Piwi"/>
</dbReference>
<feature type="domain" description="PAZ" evidence="1">
    <location>
        <begin position="7"/>
        <end position="108"/>
    </location>
</feature>
<dbReference type="Pfam" id="PF02171">
    <property type="entry name" value="Piwi"/>
    <property type="match status" value="1"/>
</dbReference>
<dbReference type="OrthoDB" id="445936at2759"/>
<dbReference type="STRING" id="48709.A0A1D2M5Z2"/>
<dbReference type="CDD" id="cd02845">
    <property type="entry name" value="PAZ_piwi_like"/>
    <property type="match status" value="1"/>
</dbReference>
<dbReference type="InterPro" id="IPR012337">
    <property type="entry name" value="RNaseH-like_sf"/>
</dbReference>
<evidence type="ECO:0000259" key="2">
    <source>
        <dbReference type="PROSITE" id="PS50822"/>
    </source>
</evidence>
<sequence>MQLHRSTDSTTLEEFILENIKGSMIITPYNKKTYRVDGILLDDNPLSTFAKKDGTVVSYVSYMKERYDAHISDLTQPLVVVAEAKRNLGKRADQWSPILVPEMCLMTGLTEAMRANMGIMKTLNKHLHMEPKERVEILQQFISKLSGTPRCKETLNTWGFAFELKLKGCSIGRVLLPETIVFSEQRTVRVDNNNDFTKALRSNQLLTCVPLEKWIVVVPVRDLQNAKDFSMTMHKVATPLGFRIRKPVCYETVPDTRVPNYMRSLEISSPNNQRLPSDDLMHPAKQQVRALLRHQEATQSGPRNVTFNYRQKDALDEHLREGILKCVEQFSKANHATPDFVIFYRANIEEGIISSGTAAKEAKKIEHNVRLLTHKGNCSEEPRIGAAQVMNPPPGTILDHDIVAAEKTFPEFYLVPTNARQGTVRPVYYRVIRDSHGFSPQVIQAYTYKMCHLYYNWSGAVNLPSTCQYAGKLAKQAAYSMPSHPHSSLCTYLHYL</sequence>
<dbReference type="Gene3D" id="3.30.420.10">
    <property type="entry name" value="Ribonuclease H-like superfamily/Ribonuclease H"/>
    <property type="match status" value="1"/>
</dbReference>
<dbReference type="AlphaFoldDB" id="A0A1D2M5Z2"/>
<reference evidence="3 4" key="1">
    <citation type="journal article" date="2016" name="Genome Biol. Evol.">
        <title>Gene Family Evolution Reflects Adaptation to Soil Environmental Stressors in the Genome of the Collembolan Orchesella cincta.</title>
        <authorList>
            <person name="Faddeeva-Vakhrusheva A."/>
            <person name="Derks M.F."/>
            <person name="Anvar S.Y."/>
            <person name="Agamennone V."/>
            <person name="Suring W."/>
            <person name="Smit S."/>
            <person name="van Straalen N.M."/>
            <person name="Roelofs D."/>
        </authorList>
    </citation>
    <scope>NUCLEOTIDE SEQUENCE [LARGE SCALE GENOMIC DNA]</scope>
    <source>
        <tissue evidence="3">Mixed pool</tissue>
    </source>
</reference>
<evidence type="ECO:0000313" key="3">
    <source>
        <dbReference type="EMBL" id="ODM88383.1"/>
    </source>
</evidence>
<dbReference type="InterPro" id="IPR036397">
    <property type="entry name" value="RNaseH_sf"/>
</dbReference>
<evidence type="ECO:0000259" key="1">
    <source>
        <dbReference type="PROSITE" id="PS50821"/>
    </source>
</evidence>
<keyword evidence="4" id="KW-1185">Reference proteome</keyword>
<dbReference type="SMART" id="SM00949">
    <property type="entry name" value="PAZ"/>
    <property type="match status" value="1"/>
</dbReference>
<feature type="domain" description="Piwi" evidence="2">
    <location>
        <begin position="401"/>
        <end position="482"/>
    </location>
</feature>
<dbReference type="SUPFAM" id="SSF53098">
    <property type="entry name" value="Ribonuclease H-like"/>
    <property type="match status" value="2"/>
</dbReference>
<name>A0A1D2M5Z2_ORCCI</name>
<dbReference type="SUPFAM" id="SSF101690">
    <property type="entry name" value="PAZ domain"/>
    <property type="match status" value="1"/>
</dbReference>
<dbReference type="GO" id="GO:0034587">
    <property type="term" value="P:piRNA processing"/>
    <property type="evidence" value="ECO:0007669"/>
    <property type="project" value="UniProtKB-ARBA"/>
</dbReference>
<dbReference type="InterPro" id="IPR036085">
    <property type="entry name" value="PAZ_dom_sf"/>
</dbReference>
<dbReference type="Gene3D" id="2.170.260.10">
    <property type="entry name" value="paz domain"/>
    <property type="match status" value="1"/>
</dbReference>
<dbReference type="PROSITE" id="PS50821">
    <property type="entry name" value="PAZ"/>
    <property type="match status" value="1"/>
</dbReference>
<dbReference type="Proteomes" id="UP000094527">
    <property type="component" value="Unassembled WGS sequence"/>
</dbReference>
<dbReference type="EMBL" id="LJIJ01003663">
    <property type="protein sequence ID" value="ODM88383.1"/>
    <property type="molecule type" value="Genomic_DNA"/>
</dbReference>
<comment type="caution">
    <text evidence="3">The sequence shown here is derived from an EMBL/GenBank/DDBJ whole genome shotgun (WGS) entry which is preliminary data.</text>
</comment>
<dbReference type="GO" id="GO:0003723">
    <property type="term" value="F:RNA binding"/>
    <property type="evidence" value="ECO:0007669"/>
    <property type="project" value="InterPro"/>
</dbReference>
<dbReference type="PANTHER" id="PTHR22891">
    <property type="entry name" value="EUKARYOTIC TRANSLATION INITIATION FACTOR 2C"/>
    <property type="match status" value="1"/>
</dbReference>
<protein>
    <submittedName>
        <fullName evidence="3">Protein aubergine</fullName>
    </submittedName>
</protein>